<feature type="transmembrane region" description="Helical" evidence="7">
    <location>
        <begin position="168"/>
        <end position="188"/>
    </location>
</feature>
<comment type="caution">
    <text evidence="8">The sequence shown here is derived from an EMBL/GenBank/DDBJ whole genome shotgun (WGS) entry which is preliminary data.</text>
</comment>
<protein>
    <submittedName>
        <fullName evidence="8">Amino acid/polyamine transporter I</fullName>
    </submittedName>
</protein>
<keyword evidence="2" id="KW-0813">Transport</keyword>
<comment type="subcellular location">
    <subcellularLocation>
        <location evidence="1">Membrane</location>
        <topology evidence="1">Multi-pass membrane protein</topology>
    </subcellularLocation>
</comment>
<feature type="transmembrane region" description="Helical" evidence="7">
    <location>
        <begin position="327"/>
        <end position="349"/>
    </location>
</feature>
<dbReference type="PANTHER" id="PTHR45649:SF11">
    <property type="entry name" value="TRANSPORTER, PUTATIVE (EUROFUNG)-RELATED"/>
    <property type="match status" value="1"/>
</dbReference>
<keyword evidence="4 7" id="KW-1133">Transmembrane helix</keyword>
<dbReference type="Pfam" id="PF13520">
    <property type="entry name" value="AA_permease_2"/>
    <property type="match status" value="1"/>
</dbReference>
<keyword evidence="5 7" id="KW-0472">Membrane</keyword>
<feature type="compositionally biased region" description="Polar residues" evidence="6">
    <location>
        <begin position="9"/>
        <end position="18"/>
    </location>
</feature>
<evidence type="ECO:0000256" key="1">
    <source>
        <dbReference type="ARBA" id="ARBA00004141"/>
    </source>
</evidence>
<evidence type="ECO:0000256" key="5">
    <source>
        <dbReference type="ARBA" id="ARBA00023136"/>
    </source>
</evidence>
<evidence type="ECO:0000256" key="6">
    <source>
        <dbReference type="SAM" id="MobiDB-lite"/>
    </source>
</evidence>
<keyword evidence="9" id="KW-1185">Reference proteome</keyword>
<feature type="transmembrane region" description="Helical" evidence="7">
    <location>
        <begin position="377"/>
        <end position="397"/>
    </location>
</feature>
<feature type="transmembrane region" description="Helical" evidence="7">
    <location>
        <begin position="237"/>
        <end position="257"/>
    </location>
</feature>
<feature type="transmembrane region" description="Helical" evidence="7">
    <location>
        <begin position="78"/>
        <end position="103"/>
    </location>
</feature>
<organism evidence="8 9">
    <name type="scientific">Exophiala viscosa</name>
    <dbReference type="NCBI Taxonomy" id="2486360"/>
    <lineage>
        <taxon>Eukaryota</taxon>
        <taxon>Fungi</taxon>
        <taxon>Dikarya</taxon>
        <taxon>Ascomycota</taxon>
        <taxon>Pezizomycotina</taxon>
        <taxon>Eurotiomycetes</taxon>
        <taxon>Chaetothyriomycetidae</taxon>
        <taxon>Chaetothyriales</taxon>
        <taxon>Herpotrichiellaceae</taxon>
        <taxon>Exophiala</taxon>
    </lineage>
</organism>
<dbReference type="PIRSF" id="PIRSF006060">
    <property type="entry name" value="AA_transporter"/>
    <property type="match status" value="1"/>
</dbReference>
<feature type="transmembrane region" description="Helical" evidence="7">
    <location>
        <begin position="448"/>
        <end position="470"/>
    </location>
</feature>
<evidence type="ECO:0000313" key="8">
    <source>
        <dbReference type="EMBL" id="KAI1613475.1"/>
    </source>
</evidence>
<accession>A0AAN6DYZ8</accession>
<gene>
    <name evidence="8" type="ORF">EDD36DRAFT_488528</name>
</gene>
<dbReference type="EMBL" id="MU404354">
    <property type="protein sequence ID" value="KAI1613475.1"/>
    <property type="molecule type" value="Genomic_DNA"/>
</dbReference>
<evidence type="ECO:0000256" key="7">
    <source>
        <dbReference type="SAM" id="Phobius"/>
    </source>
</evidence>
<feature type="region of interest" description="Disordered" evidence="6">
    <location>
        <begin position="1"/>
        <end position="24"/>
    </location>
</feature>
<dbReference type="GO" id="GO:0022857">
    <property type="term" value="F:transmembrane transporter activity"/>
    <property type="evidence" value="ECO:0007669"/>
    <property type="project" value="InterPro"/>
</dbReference>
<evidence type="ECO:0000256" key="3">
    <source>
        <dbReference type="ARBA" id="ARBA00022692"/>
    </source>
</evidence>
<reference evidence="8" key="1">
    <citation type="journal article" date="2022" name="bioRxiv">
        <title>Deciphering the potential niche of two novel black yeast fungi from a biological soil crust based on their genomes, phenotypes, and melanin regulation.</title>
        <authorList>
            <consortium name="DOE Joint Genome Institute"/>
            <person name="Carr E.C."/>
            <person name="Barton Q."/>
            <person name="Grambo S."/>
            <person name="Sullivan M."/>
            <person name="Renfro C.M."/>
            <person name="Kuo A."/>
            <person name="Pangilinan J."/>
            <person name="Lipzen A."/>
            <person name="Keymanesh K."/>
            <person name="Savage E."/>
            <person name="Barry K."/>
            <person name="Grigoriev I.V."/>
            <person name="Riekhof W.R."/>
            <person name="Harris S.S."/>
        </authorList>
    </citation>
    <scope>NUCLEOTIDE SEQUENCE</scope>
    <source>
        <strain evidence="8">JF 03-4F</strain>
    </source>
</reference>
<proteinExistence type="predicted"/>
<keyword evidence="3 7" id="KW-0812">Transmembrane</keyword>
<feature type="transmembrane region" description="Helical" evidence="7">
    <location>
        <begin position="476"/>
        <end position="496"/>
    </location>
</feature>
<feature type="transmembrane region" description="Helical" evidence="7">
    <location>
        <begin position="403"/>
        <end position="427"/>
    </location>
</feature>
<dbReference type="Gene3D" id="1.20.1740.10">
    <property type="entry name" value="Amino acid/polyamine transporter I"/>
    <property type="match status" value="1"/>
</dbReference>
<dbReference type="Proteomes" id="UP001203852">
    <property type="component" value="Unassembled WGS sequence"/>
</dbReference>
<feature type="compositionally biased region" description="Polar residues" evidence="6">
    <location>
        <begin position="526"/>
        <end position="544"/>
    </location>
</feature>
<feature type="transmembrane region" description="Helical" evidence="7">
    <location>
        <begin position="43"/>
        <end position="66"/>
    </location>
</feature>
<evidence type="ECO:0000256" key="4">
    <source>
        <dbReference type="ARBA" id="ARBA00022989"/>
    </source>
</evidence>
<evidence type="ECO:0000313" key="9">
    <source>
        <dbReference type="Proteomes" id="UP001203852"/>
    </source>
</evidence>
<feature type="region of interest" description="Disordered" evidence="6">
    <location>
        <begin position="524"/>
        <end position="544"/>
    </location>
</feature>
<feature type="transmembrane region" description="Helical" evidence="7">
    <location>
        <begin position="124"/>
        <end position="153"/>
    </location>
</feature>
<feature type="transmembrane region" description="Helical" evidence="7">
    <location>
        <begin position="277"/>
        <end position="298"/>
    </location>
</feature>
<dbReference type="PANTHER" id="PTHR45649">
    <property type="entry name" value="AMINO-ACID PERMEASE BAT1"/>
    <property type="match status" value="1"/>
</dbReference>
<dbReference type="AlphaFoldDB" id="A0AAN6DYZ8"/>
<feature type="transmembrane region" description="Helical" evidence="7">
    <location>
        <begin position="200"/>
        <end position="217"/>
    </location>
</feature>
<name>A0AAN6DYZ8_9EURO</name>
<sequence length="544" mass="58760">MKEDKSLADMTQVNTTPEQAGGLSEDELQLRAQGHVGELPRQFGAFATLSLAFSITNSWVGYSAVFATPLFAGGGPTVFFGLLVATIACSFITAGLAELASAFPSSGGQYHFAFMVSSPSNRAAIAFTVGWLSVIAWALTTASAAIFCAQVIANMASFLHPDYVWTQWQVYLIYVLLCIIAVAIVIGLPRQIPHFEMVSFTLSIVGFLVFFIAVLAASKGKQRASTVFTDWYNQTGWSDGTAFLLGVGTCMYTYLGVDSSAHVAEEMPNPGKGVPQAMVLTMLIGFLTAFMWTLAFMFSSTDLDAVSVSYLPILTVYDQALRSEAGAAFFAAWLLFIYYGATISCFVTAGRQTWAFARDNGLPYSNVFAKTHPTLQVPANATIATLVFCLLYGLIYIGSTTAFNSFISLSILGLNLTYIIPQAVVVIRGRDKVLPKRPLNLGPVFGTFCNVFSVVWMLLFSVLFCFPVFLPATTQNMNYLSVVVVGLGIFVFALWWGGKRKTFTGPHIDLAGLEVLSDLTPGRTASIGTTGAQRKEAQQSPPSM</sequence>
<dbReference type="InterPro" id="IPR002293">
    <property type="entry name" value="AA/rel_permease1"/>
</dbReference>
<dbReference type="GO" id="GO:0016020">
    <property type="term" value="C:membrane"/>
    <property type="evidence" value="ECO:0007669"/>
    <property type="project" value="UniProtKB-SubCell"/>
</dbReference>
<evidence type="ECO:0000256" key="2">
    <source>
        <dbReference type="ARBA" id="ARBA00022448"/>
    </source>
</evidence>